<protein>
    <submittedName>
        <fullName evidence="3">DUF4247 domain-containing protein</fullName>
    </submittedName>
</protein>
<gene>
    <name evidence="3" type="ORF">ACFFJ8_05610</name>
</gene>
<feature type="compositionally biased region" description="Low complexity" evidence="1">
    <location>
        <begin position="220"/>
        <end position="231"/>
    </location>
</feature>
<evidence type="ECO:0000256" key="2">
    <source>
        <dbReference type="SAM" id="SignalP"/>
    </source>
</evidence>
<evidence type="ECO:0000313" key="3">
    <source>
        <dbReference type="EMBL" id="MFC0390844.1"/>
    </source>
</evidence>
<organism evidence="3 4">
    <name type="scientific">Paenibacillus mendelii</name>
    <dbReference type="NCBI Taxonomy" id="206163"/>
    <lineage>
        <taxon>Bacteria</taxon>
        <taxon>Bacillati</taxon>
        <taxon>Bacillota</taxon>
        <taxon>Bacilli</taxon>
        <taxon>Bacillales</taxon>
        <taxon>Paenibacillaceae</taxon>
        <taxon>Paenibacillus</taxon>
    </lineage>
</organism>
<feature type="chain" id="PRO_5047145049" evidence="2">
    <location>
        <begin position="24"/>
        <end position="251"/>
    </location>
</feature>
<keyword evidence="2" id="KW-0732">Signal</keyword>
<dbReference type="Proteomes" id="UP001589818">
    <property type="component" value="Unassembled WGS sequence"/>
</dbReference>
<feature type="region of interest" description="Disordered" evidence="1">
    <location>
        <begin position="147"/>
        <end position="251"/>
    </location>
</feature>
<feature type="compositionally biased region" description="Basic and acidic residues" evidence="1">
    <location>
        <begin position="166"/>
        <end position="190"/>
    </location>
</feature>
<dbReference type="Pfam" id="PF14042">
    <property type="entry name" value="DUF4247"/>
    <property type="match status" value="1"/>
</dbReference>
<dbReference type="InterPro" id="IPR025341">
    <property type="entry name" value="DUF4247"/>
</dbReference>
<evidence type="ECO:0000313" key="4">
    <source>
        <dbReference type="Proteomes" id="UP001589818"/>
    </source>
</evidence>
<feature type="compositionally biased region" description="Polar residues" evidence="1">
    <location>
        <begin position="191"/>
        <end position="215"/>
    </location>
</feature>
<evidence type="ECO:0000256" key="1">
    <source>
        <dbReference type="SAM" id="MobiDB-lite"/>
    </source>
</evidence>
<sequence length="251" mass="27874">MRHKWSYALKLFLAFSLIVPLLAACGGINETIKDTYPLESVSGSGSQTSYVYRAEGKTVPEVADELVKSSKPDQQSDEAEDRMFLVYSDRIVQLQKDEKKPEDTLVEVDSKEYVRNNYSMSFLEGYLLASLLSDLFDNGRYGGGSYRGYSDRDVYKPKTGSFRTPTVEDKKAIPPMTVERKGSIFKRSKDASSSQPGSGGSIFSKTPEKSASTGKITRDSSGSSKQSSWLSPRKSKKPKTRVGLGRISKRR</sequence>
<comment type="caution">
    <text evidence="3">The sequence shown here is derived from an EMBL/GenBank/DDBJ whole genome shotgun (WGS) entry which is preliminary data.</text>
</comment>
<keyword evidence="4" id="KW-1185">Reference proteome</keyword>
<feature type="signal peptide" evidence="2">
    <location>
        <begin position="1"/>
        <end position="23"/>
    </location>
</feature>
<accession>A0ABV6J4P1</accession>
<dbReference type="EMBL" id="JBHLVF010000010">
    <property type="protein sequence ID" value="MFC0390844.1"/>
    <property type="molecule type" value="Genomic_DNA"/>
</dbReference>
<proteinExistence type="predicted"/>
<dbReference type="RefSeq" id="WP_204818465.1">
    <property type="nucleotide sequence ID" value="NZ_JANHOF010000004.1"/>
</dbReference>
<name>A0ABV6J4P1_9BACL</name>
<dbReference type="PROSITE" id="PS51257">
    <property type="entry name" value="PROKAR_LIPOPROTEIN"/>
    <property type="match status" value="1"/>
</dbReference>
<reference evidence="3 4" key="1">
    <citation type="submission" date="2024-09" db="EMBL/GenBank/DDBJ databases">
        <authorList>
            <person name="Sun Q."/>
            <person name="Mori K."/>
        </authorList>
    </citation>
    <scope>NUCLEOTIDE SEQUENCE [LARGE SCALE GENOMIC DNA]</scope>
    <source>
        <strain evidence="3 4">CCM 4839</strain>
    </source>
</reference>